<dbReference type="EMBL" id="CAJVPT010003861">
    <property type="protein sequence ID" value="CAG8501289.1"/>
    <property type="molecule type" value="Genomic_DNA"/>
</dbReference>
<feature type="non-terminal residue" evidence="1">
    <location>
        <position position="1"/>
    </location>
</feature>
<name>A0ACA9KYW5_9GLOM</name>
<evidence type="ECO:0000313" key="2">
    <source>
        <dbReference type="Proteomes" id="UP000789525"/>
    </source>
</evidence>
<protein>
    <submittedName>
        <fullName evidence="1">11504_t:CDS:1</fullName>
    </submittedName>
</protein>
<comment type="caution">
    <text evidence="1">The sequence shown here is derived from an EMBL/GenBank/DDBJ whole genome shotgun (WGS) entry which is preliminary data.</text>
</comment>
<evidence type="ECO:0000313" key="1">
    <source>
        <dbReference type="EMBL" id="CAG8501289.1"/>
    </source>
</evidence>
<sequence length="150" mass="17353">LISQEADVDVNDASRKKDFQLTLTSGHLEIDGGIPNEHKDTENNNSPSSLRRRTTQETKSELKGDLTEKHSRKRILRDPLNWFGVLIPLSLRESQRHFKQGLLGMINIINLRNEILKKEVEYETLKRKKERMVTEAQAKPNNAEDYVQCD</sequence>
<accession>A0ACA9KYW5</accession>
<keyword evidence="2" id="KW-1185">Reference proteome</keyword>
<gene>
    <name evidence="1" type="ORF">ACOLOM_LOCUS2811</name>
</gene>
<reference evidence="1" key="1">
    <citation type="submission" date="2021-06" db="EMBL/GenBank/DDBJ databases">
        <authorList>
            <person name="Kallberg Y."/>
            <person name="Tangrot J."/>
            <person name="Rosling A."/>
        </authorList>
    </citation>
    <scope>NUCLEOTIDE SEQUENCE</scope>
    <source>
        <strain evidence="1">CL356</strain>
    </source>
</reference>
<dbReference type="Proteomes" id="UP000789525">
    <property type="component" value="Unassembled WGS sequence"/>
</dbReference>
<organism evidence="1 2">
    <name type="scientific">Acaulospora colombiana</name>
    <dbReference type="NCBI Taxonomy" id="27376"/>
    <lineage>
        <taxon>Eukaryota</taxon>
        <taxon>Fungi</taxon>
        <taxon>Fungi incertae sedis</taxon>
        <taxon>Mucoromycota</taxon>
        <taxon>Glomeromycotina</taxon>
        <taxon>Glomeromycetes</taxon>
        <taxon>Diversisporales</taxon>
        <taxon>Acaulosporaceae</taxon>
        <taxon>Acaulospora</taxon>
    </lineage>
</organism>
<proteinExistence type="predicted"/>